<keyword evidence="2" id="KW-1185">Reference proteome</keyword>
<sequence>MYMSSLEERRARRNEIKLVTAALYEAKVKNEEILRVLMKVCEADREEATSAFQNEKFMLHPCRELYQYLILEKGFEEHDADVFVHTKAVRALADNKELSELSPAKMFDTINKAKK</sequence>
<evidence type="ECO:0000313" key="1">
    <source>
        <dbReference type="EMBL" id="SHJ36397.1"/>
    </source>
</evidence>
<organism evidence="1 2">
    <name type="scientific">Parasporobacterium paucivorans DSM 15970</name>
    <dbReference type="NCBI Taxonomy" id="1122934"/>
    <lineage>
        <taxon>Bacteria</taxon>
        <taxon>Bacillati</taxon>
        <taxon>Bacillota</taxon>
        <taxon>Clostridia</taxon>
        <taxon>Lachnospirales</taxon>
        <taxon>Lachnospiraceae</taxon>
        <taxon>Parasporobacterium</taxon>
    </lineage>
</organism>
<reference evidence="1 2" key="1">
    <citation type="submission" date="2016-11" db="EMBL/GenBank/DDBJ databases">
        <authorList>
            <person name="Jaros S."/>
            <person name="Januszkiewicz K."/>
            <person name="Wedrychowicz H."/>
        </authorList>
    </citation>
    <scope>NUCLEOTIDE SEQUENCE [LARGE SCALE GENOMIC DNA]</scope>
    <source>
        <strain evidence="1 2">DSM 15970</strain>
    </source>
</reference>
<dbReference type="RefSeq" id="WP_073994105.1">
    <property type="nucleotide sequence ID" value="NZ_FQYT01000019.1"/>
</dbReference>
<dbReference type="EMBL" id="FQYT01000019">
    <property type="protein sequence ID" value="SHJ36397.1"/>
    <property type="molecule type" value="Genomic_DNA"/>
</dbReference>
<name>A0A1M6IPP9_9FIRM</name>
<protein>
    <submittedName>
        <fullName evidence="1">Uncharacterized protein</fullName>
    </submittedName>
</protein>
<proteinExistence type="predicted"/>
<evidence type="ECO:0000313" key="2">
    <source>
        <dbReference type="Proteomes" id="UP000184342"/>
    </source>
</evidence>
<dbReference type="Proteomes" id="UP000184342">
    <property type="component" value="Unassembled WGS sequence"/>
</dbReference>
<gene>
    <name evidence="1" type="ORF">SAMN02745691_01817</name>
</gene>
<accession>A0A1M6IPP9</accession>
<dbReference type="AlphaFoldDB" id="A0A1M6IPP9"/>